<reference evidence="7" key="1">
    <citation type="journal article" date="2014" name="PLoS Genet.">
        <title>Signature Gene Expression Reveals Novel Clues to the Molecular Mechanisms of Dimorphic Transition in Penicillium marneffei.</title>
        <authorList>
            <person name="Yang E."/>
            <person name="Wang G."/>
            <person name="Cai J."/>
            <person name="Woo P.C."/>
            <person name="Lau S.K."/>
            <person name="Yuen K.-Y."/>
            <person name="Chow W.-N."/>
            <person name="Lin X."/>
        </authorList>
    </citation>
    <scope>NUCLEOTIDE SEQUENCE [LARGE SCALE GENOMIC DNA]</scope>
    <source>
        <strain evidence="7">PM1</strain>
    </source>
</reference>
<dbReference type="GO" id="GO:0000981">
    <property type="term" value="F:DNA-binding transcription factor activity, RNA polymerase II-specific"/>
    <property type="evidence" value="ECO:0007669"/>
    <property type="project" value="InterPro"/>
</dbReference>
<keyword evidence="3" id="KW-0804">Transcription</keyword>
<dbReference type="HOGENOM" id="CLU_504431_0_0_1"/>
<keyword evidence="4" id="KW-0539">Nucleus</keyword>
<keyword evidence="2" id="KW-0238">DNA-binding</keyword>
<dbReference type="InterPro" id="IPR001138">
    <property type="entry name" value="Zn2Cys6_DnaBD"/>
</dbReference>
<dbReference type="AlphaFoldDB" id="A0A093VN44"/>
<evidence type="ECO:0000256" key="2">
    <source>
        <dbReference type="ARBA" id="ARBA00023125"/>
    </source>
</evidence>
<dbReference type="EMBL" id="JPOX01000013">
    <property type="protein sequence ID" value="KFX48066.1"/>
    <property type="molecule type" value="Genomic_DNA"/>
</dbReference>
<evidence type="ECO:0000256" key="1">
    <source>
        <dbReference type="ARBA" id="ARBA00023015"/>
    </source>
</evidence>
<name>A0A093VN44_TALMA</name>
<dbReference type="GO" id="GO:0003677">
    <property type="term" value="F:DNA binding"/>
    <property type="evidence" value="ECO:0007669"/>
    <property type="project" value="UniProtKB-KW"/>
</dbReference>
<dbReference type="SUPFAM" id="SSF57701">
    <property type="entry name" value="Zn2/Cys6 DNA-binding domain"/>
    <property type="match status" value="1"/>
</dbReference>
<evidence type="ECO:0000256" key="5">
    <source>
        <dbReference type="SAM" id="MobiDB-lite"/>
    </source>
</evidence>
<accession>A0A093VN44</accession>
<organism evidence="7">
    <name type="scientific">Talaromyces marneffei PM1</name>
    <dbReference type="NCBI Taxonomy" id="1077442"/>
    <lineage>
        <taxon>Eukaryota</taxon>
        <taxon>Fungi</taxon>
        <taxon>Dikarya</taxon>
        <taxon>Ascomycota</taxon>
        <taxon>Pezizomycotina</taxon>
        <taxon>Eurotiomycetes</taxon>
        <taxon>Eurotiomycetidae</taxon>
        <taxon>Eurotiales</taxon>
        <taxon>Trichocomaceae</taxon>
        <taxon>Talaromyces</taxon>
        <taxon>Talaromyces sect. Talaromyces</taxon>
    </lineage>
</organism>
<comment type="caution">
    <text evidence="7">The sequence shown here is derived from an EMBL/GenBank/DDBJ whole genome shotgun (WGS) entry which is preliminary data.</text>
</comment>
<dbReference type="Gene3D" id="4.10.240.10">
    <property type="entry name" value="Zn(2)-C6 fungal-type DNA-binding domain"/>
    <property type="match status" value="1"/>
</dbReference>
<dbReference type="InterPro" id="IPR036864">
    <property type="entry name" value="Zn2-C6_fun-type_DNA-bd_sf"/>
</dbReference>
<feature type="domain" description="Zn(2)-C6 fungal-type" evidence="6">
    <location>
        <begin position="33"/>
        <end position="68"/>
    </location>
</feature>
<sequence>MIASSHLVPLEGRHHHQHPLHPPEVVQQPRRFACDRCRMQKLRCERDIWRPSLMPCKRCRKARIACTISSMDRPVSKKKSKDRVLAITRPEKTATIRHPHCTQGDSSPPGVPDQLPVNNTVGFYHEVIPDRMAMLGPGLQPEECYLVNSGFEDYPVPIFSGLITPPSMENEHEKQMPLQATSFTMARQQDWTPESDCSKASDGYEFDDPFPCLDDREQWWDQENLRRLLDMNMHLLDCQSLVAQELTMLGNMDANVALNNLEAASRNVLRYSQQFLEVVRVFVDSGLATMETVFPGSMAVNPFVPQIHTPANSRRPSCVQQTQQTPGSAIEPILVSAGEATMAPQISPVASFTSSSSGQPSWQGTPFEDVQVSLILATINCYTCLVGSYHIILSYLLHELMAVVTPEQSQSSPTFSGFAAAFAATAHIQQPDRDSQLRLIYHNSMGMLAQLELSLGIPEQHCVASWALTFPGVGQPHRHEGILSGSVAVILLSTLVNQKFGLCVNGLATGKNSMKEVISTINQLLDAAQPVTQVISTMKP</sequence>
<evidence type="ECO:0000259" key="6">
    <source>
        <dbReference type="PROSITE" id="PS50048"/>
    </source>
</evidence>
<dbReference type="eggNOG" id="ENOG502RKYF">
    <property type="taxonomic scope" value="Eukaryota"/>
</dbReference>
<dbReference type="Pfam" id="PF00172">
    <property type="entry name" value="Zn_clus"/>
    <property type="match status" value="1"/>
</dbReference>
<dbReference type="GO" id="GO:0008270">
    <property type="term" value="F:zinc ion binding"/>
    <property type="evidence" value="ECO:0007669"/>
    <property type="project" value="InterPro"/>
</dbReference>
<proteinExistence type="predicted"/>
<gene>
    <name evidence="7" type="ORF">GQ26_0131400</name>
</gene>
<feature type="region of interest" description="Disordered" evidence="5">
    <location>
        <begin position="1"/>
        <end position="24"/>
    </location>
</feature>
<keyword evidence="1" id="KW-0805">Transcription regulation</keyword>
<evidence type="ECO:0000256" key="4">
    <source>
        <dbReference type="ARBA" id="ARBA00023242"/>
    </source>
</evidence>
<evidence type="ECO:0000313" key="7">
    <source>
        <dbReference type="EMBL" id="KFX48066.1"/>
    </source>
</evidence>
<dbReference type="PROSITE" id="PS50048">
    <property type="entry name" value="ZN2_CY6_FUNGAL_2"/>
    <property type="match status" value="1"/>
</dbReference>
<protein>
    <submittedName>
        <fullName evidence="7">Maltose fermentation regulatory protein</fullName>
    </submittedName>
</protein>
<dbReference type="PROSITE" id="PS00463">
    <property type="entry name" value="ZN2_CY6_FUNGAL_1"/>
    <property type="match status" value="1"/>
</dbReference>
<dbReference type="CDD" id="cd00067">
    <property type="entry name" value="GAL4"/>
    <property type="match status" value="1"/>
</dbReference>
<evidence type="ECO:0000256" key="3">
    <source>
        <dbReference type="ARBA" id="ARBA00023163"/>
    </source>
</evidence>